<keyword evidence="7" id="KW-0819">tRNA processing</keyword>
<feature type="region of interest" description="Disordered" evidence="10">
    <location>
        <begin position="1"/>
        <end position="25"/>
    </location>
</feature>
<dbReference type="Proteomes" id="UP000521322">
    <property type="component" value="Unassembled WGS sequence"/>
</dbReference>
<dbReference type="SUPFAM" id="SSF53335">
    <property type="entry name" value="S-adenosyl-L-methionine-dependent methyltransferases"/>
    <property type="match status" value="1"/>
</dbReference>
<evidence type="ECO:0000256" key="6">
    <source>
        <dbReference type="ARBA" id="ARBA00022691"/>
    </source>
</evidence>
<evidence type="ECO:0000256" key="4">
    <source>
        <dbReference type="ARBA" id="ARBA00022603"/>
    </source>
</evidence>
<feature type="non-terminal residue" evidence="11">
    <location>
        <position position="1"/>
    </location>
</feature>
<dbReference type="PANTHER" id="PTHR23417">
    <property type="entry name" value="3-DEOXY-D-MANNO-OCTULOSONIC-ACID TRANSFERASE/TRNA GUANINE-N 7 - -METHYLTRANSFERASE"/>
    <property type="match status" value="1"/>
</dbReference>
<gene>
    <name evidence="11" type="primary">Mettl1</name>
    <name evidence="11" type="ORF">DASBRO_R15431</name>
</gene>
<evidence type="ECO:0000256" key="9">
    <source>
        <dbReference type="ARBA" id="ARBA00023242"/>
    </source>
</evidence>
<evidence type="ECO:0000256" key="5">
    <source>
        <dbReference type="ARBA" id="ARBA00022679"/>
    </source>
</evidence>
<dbReference type="GO" id="GO:0000049">
    <property type="term" value="F:tRNA binding"/>
    <property type="evidence" value="ECO:0007669"/>
    <property type="project" value="UniProtKB-KW"/>
</dbReference>
<comment type="caution">
    <text evidence="11">The sequence shown here is derived from an EMBL/GenBank/DDBJ whole genome shotgun (WGS) entry which is preliminary data.</text>
</comment>
<evidence type="ECO:0000256" key="10">
    <source>
        <dbReference type="SAM" id="MobiDB-lite"/>
    </source>
</evidence>
<reference evidence="11 12" key="1">
    <citation type="submission" date="2019-09" db="EMBL/GenBank/DDBJ databases">
        <title>Bird 10,000 Genomes (B10K) Project - Family phase.</title>
        <authorList>
            <person name="Zhang G."/>
        </authorList>
    </citation>
    <scope>NUCLEOTIDE SEQUENCE [LARGE SCALE GENOMIC DNA]</scope>
    <source>
        <strain evidence="11">B10K-DU-029-49</strain>
        <tissue evidence="11">Liver</tissue>
    </source>
</reference>
<keyword evidence="5 11" id="KW-0808">Transferase</keyword>
<organism evidence="11 12">
    <name type="scientific">Dasyornis broadbenti</name>
    <name type="common">rufous bristle-bird</name>
    <dbReference type="NCBI Taxonomy" id="243059"/>
    <lineage>
        <taxon>Eukaryota</taxon>
        <taxon>Metazoa</taxon>
        <taxon>Chordata</taxon>
        <taxon>Craniata</taxon>
        <taxon>Vertebrata</taxon>
        <taxon>Euteleostomi</taxon>
        <taxon>Archelosauria</taxon>
        <taxon>Archosauria</taxon>
        <taxon>Dinosauria</taxon>
        <taxon>Saurischia</taxon>
        <taxon>Theropoda</taxon>
        <taxon>Coelurosauria</taxon>
        <taxon>Aves</taxon>
        <taxon>Neognathae</taxon>
        <taxon>Neoaves</taxon>
        <taxon>Telluraves</taxon>
        <taxon>Australaves</taxon>
        <taxon>Passeriformes</taxon>
        <taxon>Meliphagoidea</taxon>
        <taxon>Dasyornithidae</taxon>
        <taxon>Dasyornis</taxon>
    </lineage>
</organism>
<dbReference type="PROSITE" id="PS51625">
    <property type="entry name" value="SAM_MT_TRMB"/>
    <property type="match status" value="1"/>
</dbReference>
<evidence type="ECO:0000256" key="2">
    <source>
        <dbReference type="ARBA" id="ARBA00011977"/>
    </source>
</evidence>
<keyword evidence="8" id="KW-0694">RNA-binding</keyword>
<dbReference type="InterPro" id="IPR025763">
    <property type="entry name" value="Trm8_euk"/>
</dbReference>
<dbReference type="AlphaFoldDB" id="A0A7K6HXL1"/>
<dbReference type="Pfam" id="PF02390">
    <property type="entry name" value="Methyltransf_4"/>
    <property type="match status" value="1"/>
</dbReference>
<evidence type="ECO:0000313" key="11">
    <source>
        <dbReference type="EMBL" id="NWV79852.1"/>
    </source>
</evidence>
<keyword evidence="3" id="KW-0820">tRNA-binding</keyword>
<dbReference type="GO" id="GO:0008176">
    <property type="term" value="F:tRNA (guanine(46)-N7)-methyltransferase activity"/>
    <property type="evidence" value="ECO:0007669"/>
    <property type="project" value="UniProtKB-EC"/>
</dbReference>
<keyword evidence="6" id="KW-0949">S-adenosyl-L-methionine</keyword>
<feature type="non-terminal residue" evidence="11">
    <location>
        <position position="222"/>
    </location>
</feature>
<dbReference type="InterPro" id="IPR029063">
    <property type="entry name" value="SAM-dependent_MTases_sf"/>
</dbReference>
<accession>A0A7K6HXL1</accession>
<dbReference type="PANTHER" id="PTHR23417:SF16">
    <property type="entry name" value="TRNA (GUANINE-N(7)-)-METHYLTRANSFERASE"/>
    <property type="match status" value="1"/>
</dbReference>
<evidence type="ECO:0000256" key="1">
    <source>
        <dbReference type="ARBA" id="ARBA00000142"/>
    </source>
</evidence>
<sequence length="222" mass="24868">AVPPQKRFYRQRAHSNPLADHSLRYPPRPQDMDWASLFPTFFPPDAPPGTFPARVEFADVGCGYGGLLVALAERFPQTLSLGLELRGKVAAFTRARIRALRAAQPGRFGNVACVRGNAMKHLPHFFRRAQHKWRIVSPAMLAEYGYVLRPGGLVYTVTDVPELHKWMLQHFGEHPLFEPLPPAQLAADPLVPLLPSVTEEGQRAQRAGRPPCTAVFRRRPDP</sequence>
<keyword evidence="9" id="KW-0539">Nucleus</keyword>
<feature type="region of interest" description="Disordered" evidence="10">
    <location>
        <begin position="199"/>
        <end position="222"/>
    </location>
</feature>
<dbReference type="HAMAP" id="MF_03055">
    <property type="entry name" value="tRNA_methyltr_TrmB_euk"/>
    <property type="match status" value="1"/>
</dbReference>
<evidence type="ECO:0000256" key="7">
    <source>
        <dbReference type="ARBA" id="ARBA00022694"/>
    </source>
</evidence>
<dbReference type="InterPro" id="IPR003358">
    <property type="entry name" value="tRNA_(Gua-N-7)_MeTrfase_Trmb"/>
</dbReference>
<keyword evidence="4 11" id="KW-0489">Methyltransferase</keyword>
<comment type="catalytic activity">
    <reaction evidence="1">
        <text>guanosine(46) in tRNA + S-adenosyl-L-methionine = N(7)-methylguanosine(46) in tRNA + S-adenosyl-L-homocysteine</text>
        <dbReference type="Rhea" id="RHEA:42708"/>
        <dbReference type="Rhea" id="RHEA-COMP:10188"/>
        <dbReference type="Rhea" id="RHEA-COMP:10189"/>
        <dbReference type="ChEBI" id="CHEBI:57856"/>
        <dbReference type="ChEBI" id="CHEBI:59789"/>
        <dbReference type="ChEBI" id="CHEBI:74269"/>
        <dbReference type="ChEBI" id="CHEBI:74480"/>
        <dbReference type="EC" id="2.1.1.33"/>
    </reaction>
</comment>
<protein>
    <recommendedName>
        <fullName evidence="2">tRNA (guanine(46)-N(7))-methyltransferase</fullName>
        <ecNumber evidence="2">2.1.1.33</ecNumber>
    </recommendedName>
</protein>
<keyword evidence="12" id="KW-1185">Reference proteome</keyword>
<dbReference type="EC" id="2.1.1.33" evidence="2"/>
<name>A0A7K6HXL1_9PASS</name>
<evidence type="ECO:0000256" key="8">
    <source>
        <dbReference type="ARBA" id="ARBA00022884"/>
    </source>
</evidence>
<dbReference type="GO" id="GO:0043527">
    <property type="term" value="C:tRNA methyltransferase complex"/>
    <property type="evidence" value="ECO:0007669"/>
    <property type="project" value="TreeGrafter"/>
</dbReference>
<dbReference type="Gene3D" id="3.40.50.150">
    <property type="entry name" value="Vaccinia Virus protein VP39"/>
    <property type="match status" value="2"/>
</dbReference>
<evidence type="ECO:0000313" key="12">
    <source>
        <dbReference type="Proteomes" id="UP000521322"/>
    </source>
</evidence>
<dbReference type="EMBL" id="VZRN01003407">
    <property type="protein sequence ID" value="NWV79852.1"/>
    <property type="molecule type" value="Genomic_DNA"/>
</dbReference>
<evidence type="ECO:0000256" key="3">
    <source>
        <dbReference type="ARBA" id="ARBA00022555"/>
    </source>
</evidence>
<proteinExistence type="inferred from homology"/>